<dbReference type="InterPro" id="IPR000644">
    <property type="entry name" value="CBS_dom"/>
</dbReference>
<dbReference type="SUPFAM" id="SSF54631">
    <property type="entry name" value="CBS-domain pair"/>
    <property type="match status" value="3"/>
</dbReference>
<reference evidence="7" key="3">
    <citation type="journal article" date="2011" name="PLoS ONE">
        <title>Genome sequence of a mesophilic hydrogenotrophic methanogen Methanocella paludicola, the first cultivated representative of the order Methanocellales.</title>
        <authorList>
            <person name="Sakai S."/>
            <person name="Takaki Y."/>
            <person name="Shimamura S."/>
            <person name="Sekine M."/>
            <person name="Tajima T."/>
            <person name="Kosugi H."/>
            <person name="Ichikawa N."/>
            <person name="Tasumi E."/>
            <person name="Hiraki A.T."/>
            <person name="Shimizu A."/>
            <person name="Kato Y."/>
            <person name="Nishiko R."/>
            <person name="Mori K."/>
            <person name="Fujita N."/>
            <person name="Imachi H."/>
            <person name="Takai K."/>
        </authorList>
    </citation>
    <scope>NUCLEOTIDE SEQUENCE [LARGE SCALE GENOMIC DNA]</scope>
    <source>
        <strain evidence="7">DSM 17711 / JCM 13418 / NBRC 101707 / SANAE</strain>
    </source>
</reference>
<reference evidence="6 7" key="1">
    <citation type="journal article" date="2007" name="Appl. Environ. Microbiol.">
        <title>Isolation of key methanogens for global methane emission from rice paddy fields: a novel isolate affiliated with the clone cluster rice cluster I.</title>
        <authorList>
            <person name="Sakai S."/>
            <person name="Imachi H."/>
            <person name="Sekiguchi Y."/>
            <person name="Ohashi A."/>
            <person name="Harada H."/>
            <person name="Kamagata Y."/>
        </authorList>
    </citation>
    <scope>NUCLEOTIDE SEQUENCE [LARGE SCALE GENOMIC DNA]</scope>
    <source>
        <strain evidence="7">DSM 17711 / JCM 13418 / NBRC 101707 / SANAE</strain>
    </source>
</reference>
<dbReference type="InterPro" id="IPR051257">
    <property type="entry name" value="Diverse_CBS-Domain"/>
</dbReference>
<dbReference type="AlphaFoldDB" id="D1YV97"/>
<dbReference type="Gene3D" id="3.10.580.10">
    <property type="entry name" value="CBS-domain"/>
    <property type="match status" value="2"/>
</dbReference>
<feature type="domain" description="CBS" evidence="5">
    <location>
        <begin position="133"/>
        <end position="192"/>
    </location>
</feature>
<organism evidence="6 7">
    <name type="scientific">Methanocella paludicola (strain DSM 17711 / JCM 13418 / NBRC 101707 / SANAE)</name>
    <dbReference type="NCBI Taxonomy" id="304371"/>
    <lineage>
        <taxon>Archaea</taxon>
        <taxon>Methanobacteriati</taxon>
        <taxon>Methanobacteriota</taxon>
        <taxon>Stenosarchaea group</taxon>
        <taxon>Methanomicrobia</taxon>
        <taxon>Methanocellales</taxon>
        <taxon>Methanocellaceae</taxon>
        <taxon>Methanocella</taxon>
    </lineage>
</organism>
<dbReference type="InParanoid" id="D1YV97"/>
<keyword evidence="7" id="KW-1185">Reference proteome</keyword>
<evidence type="ECO:0000259" key="5">
    <source>
        <dbReference type="PROSITE" id="PS51371"/>
    </source>
</evidence>
<dbReference type="PANTHER" id="PTHR43080">
    <property type="entry name" value="CBS DOMAIN-CONTAINING PROTEIN CBSX3, MITOCHONDRIAL"/>
    <property type="match status" value="1"/>
</dbReference>
<dbReference type="InterPro" id="IPR046342">
    <property type="entry name" value="CBS_dom_sf"/>
</dbReference>
<evidence type="ECO:0000256" key="3">
    <source>
        <dbReference type="PROSITE-ProRule" id="PRU00703"/>
    </source>
</evidence>
<dbReference type="eggNOG" id="arCOG00600">
    <property type="taxonomic scope" value="Archaea"/>
</dbReference>
<dbReference type="CDD" id="cd04631">
    <property type="entry name" value="CBS_archAMPK_gamma-repeat2"/>
    <property type="match status" value="1"/>
</dbReference>
<keyword evidence="2" id="KW-0486">Methionine biosynthesis</keyword>
<dbReference type="Proteomes" id="UP000001882">
    <property type="component" value="Chromosome"/>
</dbReference>
<evidence type="ECO:0000256" key="2">
    <source>
        <dbReference type="ARBA" id="ARBA00023167"/>
    </source>
</evidence>
<dbReference type="EMBL" id="AP011532">
    <property type="protein sequence ID" value="BAI60369.1"/>
    <property type="molecule type" value="Genomic_DNA"/>
</dbReference>
<dbReference type="PANTHER" id="PTHR43080:SF2">
    <property type="entry name" value="CBS DOMAIN-CONTAINING PROTEIN"/>
    <property type="match status" value="1"/>
</dbReference>
<gene>
    <name evidence="6" type="ordered locus">MCP_0297</name>
</gene>
<feature type="region of interest" description="Disordered" evidence="4">
    <location>
        <begin position="1"/>
        <end position="22"/>
    </location>
</feature>
<evidence type="ECO:0000256" key="4">
    <source>
        <dbReference type="SAM" id="MobiDB-lite"/>
    </source>
</evidence>
<dbReference type="OrthoDB" id="43333at2157"/>
<reference evidence="6 7" key="2">
    <citation type="journal article" date="2008" name="Int. J. Syst. Evol. Microbiol.">
        <title>Methanocella paludicola gen. nov., sp. nov., a methane-producing archaeon, the first isolate of the lineage 'Rice Cluster I', and proposal of the new archaeal order Methanocellales ord. nov.</title>
        <authorList>
            <person name="Sakai S."/>
            <person name="Imachi H."/>
            <person name="Hanada S."/>
            <person name="Ohashi A."/>
            <person name="Harada H."/>
            <person name="Kamagata Y."/>
        </authorList>
    </citation>
    <scope>NUCLEOTIDE SEQUENCE [LARGE SCALE GENOMIC DNA]</scope>
    <source>
        <strain evidence="7">DSM 17711 / JCM 13418 / NBRC 101707 / SANAE</strain>
    </source>
</reference>
<keyword evidence="2" id="KW-0028">Amino-acid biosynthesis</keyword>
<name>D1YV97_METPS</name>
<dbReference type="GO" id="GO:0009086">
    <property type="term" value="P:methionine biosynthetic process"/>
    <property type="evidence" value="ECO:0007669"/>
    <property type="project" value="UniProtKB-KW"/>
</dbReference>
<dbReference type="FunCoup" id="D1YV97">
    <property type="interactions" value="16"/>
</dbReference>
<protein>
    <recommendedName>
        <fullName evidence="5">CBS domain-containing protein</fullName>
    </recommendedName>
</protein>
<dbReference type="GeneID" id="8680426"/>
<feature type="domain" description="CBS" evidence="5">
    <location>
        <begin position="53"/>
        <end position="110"/>
    </location>
</feature>
<feature type="domain" description="CBS" evidence="5">
    <location>
        <begin position="196"/>
        <end position="251"/>
    </location>
</feature>
<feature type="domain" description="CBS" evidence="5">
    <location>
        <begin position="271"/>
        <end position="325"/>
    </location>
</feature>
<dbReference type="PROSITE" id="PS51371">
    <property type="entry name" value="CBS"/>
    <property type="match status" value="4"/>
</dbReference>
<dbReference type="STRING" id="304371.MCP_0297"/>
<accession>D1YV97</accession>
<dbReference type="Pfam" id="PF00571">
    <property type="entry name" value="CBS"/>
    <property type="match status" value="4"/>
</dbReference>
<dbReference type="RefSeq" id="WP_012899049.1">
    <property type="nucleotide sequence ID" value="NC_013665.1"/>
</dbReference>
<evidence type="ECO:0000313" key="7">
    <source>
        <dbReference type="Proteomes" id="UP000001882"/>
    </source>
</evidence>
<evidence type="ECO:0000313" key="6">
    <source>
        <dbReference type="EMBL" id="BAI60369.1"/>
    </source>
</evidence>
<dbReference type="SMART" id="SM00116">
    <property type="entry name" value="CBS"/>
    <property type="match status" value="4"/>
</dbReference>
<keyword evidence="1 3" id="KW-0129">CBS domain</keyword>
<dbReference type="KEGG" id="mpd:MCP_0297"/>
<evidence type="ECO:0000256" key="1">
    <source>
        <dbReference type="ARBA" id="ARBA00023122"/>
    </source>
</evidence>
<sequence length="325" mass="35469">MSREGIKEFGDQRRERKVNTGKFEHDLRESQVTRDLNFKQRQAQHESGIMAVAKKAVVTVPPTTTVMGAARTMVGYGYRRLPVADAGTKRLKGICTVIDIIDFLGGGEKRRIIDRVYDGNMIVAINGPITEIMEEDVATVQDDASLDDAIKVMIDRSVGGVPVIDPESIVVGIITERDIVRLMGDSVSGTKVRDIMSRRVTTAPPNMPIETAAKTMIESGFRRLPVVTDSYVCGIITATDIMRYLGNGEAFKKLVTGNVSEAFSVPISGIMKSDIVTVGPDQDLGETARIMRQNKIGSLPVIENQQLVGIVTERDVLMSMKGGKA</sequence>
<proteinExistence type="predicted"/>